<dbReference type="GeneTree" id="ENSGT00530000067301"/>
<dbReference type="Pfam" id="PF15683">
    <property type="entry name" value="TDRP"/>
    <property type="match status" value="1"/>
</dbReference>
<organism evidence="2 3">
    <name type="scientific">Seriola lalandi dorsalis</name>
    <dbReference type="NCBI Taxonomy" id="1841481"/>
    <lineage>
        <taxon>Eukaryota</taxon>
        <taxon>Metazoa</taxon>
        <taxon>Chordata</taxon>
        <taxon>Craniata</taxon>
        <taxon>Vertebrata</taxon>
        <taxon>Euteleostomi</taxon>
        <taxon>Actinopterygii</taxon>
        <taxon>Neopterygii</taxon>
        <taxon>Teleostei</taxon>
        <taxon>Neoteleostei</taxon>
        <taxon>Acanthomorphata</taxon>
        <taxon>Carangaria</taxon>
        <taxon>Carangiformes</taxon>
        <taxon>Carangidae</taxon>
        <taxon>Seriola</taxon>
    </lineage>
</organism>
<dbReference type="PANTHER" id="PTHR35663:SF3">
    <property type="entry name" value="GENE, 30191-RELATED"/>
    <property type="match status" value="1"/>
</dbReference>
<keyword evidence="3" id="KW-1185">Reference proteome</keyword>
<feature type="region of interest" description="Disordered" evidence="1">
    <location>
        <begin position="73"/>
        <end position="105"/>
    </location>
</feature>
<reference evidence="2" key="1">
    <citation type="submission" date="2025-08" db="UniProtKB">
        <authorList>
            <consortium name="Ensembl"/>
        </authorList>
    </citation>
    <scope>IDENTIFICATION</scope>
</reference>
<proteinExistence type="predicted"/>
<evidence type="ECO:0000313" key="2">
    <source>
        <dbReference type="Ensembl" id="ENSSLDP00000000292.1"/>
    </source>
</evidence>
<name>A0A3B4WCT1_SERLL</name>
<sequence length="211" mass="22740">MNPMWKVYKSKVLKTLNPEYEEDTAEEVTEVENEMSPVQEEEGPNAVSQLAKKMQGAGTKSWNRLSSLFNKDDEHQLLEETESPPVADHPLAVKPEEPPRPNRRIGFWDSFATNWAAKKQAEAAAAAAAVNEAATGQGEEGVTEAGGEENQDGQITEGEESGGGGGGGGRSNNSFSKYVSLGGGNEDASFKWNFVTSKLADLKTKSMTKTN</sequence>
<dbReference type="Ensembl" id="ENSSLDT00000000333.1">
    <property type="protein sequence ID" value="ENSSLDP00000000292.1"/>
    <property type="gene ID" value="ENSSLDG00000000321.1"/>
</dbReference>
<dbReference type="AlphaFoldDB" id="A0A3B4WCT1"/>
<feature type="compositionally biased region" description="Acidic residues" evidence="1">
    <location>
        <begin position="31"/>
        <end position="43"/>
    </location>
</feature>
<dbReference type="GO" id="GO:0007283">
    <property type="term" value="P:spermatogenesis"/>
    <property type="evidence" value="ECO:0007669"/>
    <property type="project" value="InterPro"/>
</dbReference>
<protein>
    <recommendedName>
        <fullName evidence="4">Testis development related protein</fullName>
    </recommendedName>
</protein>
<reference evidence="2" key="2">
    <citation type="submission" date="2025-09" db="UniProtKB">
        <authorList>
            <consortium name="Ensembl"/>
        </authorList>
    </citation>
    <scope>IDENTIFICATION</scope>
</reference>
<dbReference type="InterPro" id="IPR031399">
    <property type="entry name" value="TDRP"/>
</dbReference>
<accession>A0A3B4WCT1</accession>
<evidence type="ECO:0008006" key="4">
    <source>
        <dbReference type="Google" id="ProtNLM"/>
    </source>
</evidence>
<feature type="compositionally biased region" description="Low complexity" evidence="1">
    <location>
        <begin position="119"/>
        <end position="137"/>
    </location>
</feature>
<evidence type="ECO:0000256" key="1">
    <source>
        <dbReference type="SAM" id="MobiDB-lite"/>
    </source>
</evidence>
<feature type="compositionally biased region" description="Gly residues" evidence="1">
    <location>
        <begin position="161"/>
        <end position="170"/>
    </location>
</feature>
<dbReference type="Proteomes" id="UP000261360">
    <property type="component" value="Unplaced"/>
</dbReference>
<dbReference type="PANTHER" id="PTHR35663">
    <property type="entry name" value="TESTIS DEVELOPMENT-RELATED PROTEIN-RELATED"/>
    <property type="match status" value="1"/>
</dbReference>
<dbReference type="OrthoDB" id="9940890at2759"/>
<feature type="region of interest" description="Disordered" evidence="1">
    <location>
        <begin position="119"/>
        <end position="180"/>
    </location>
</feature>
<dbReference type="STRING" id="1841481.ENSSLDP00000000292"/>
<evidence type="ECO:0000313" key="3">
    <source>
        <dbReference type="Proteomes" id="UP000261360"/>
    </source>
</evidence>
<feature type="region of interest" description="Disordered" evidence="1">
    <location>
        <begin position="31"/>
        <end position="50"/>
    </location>
</feature>